<proteinExistence type="predicted"/>
<dbReference type="PANTHER" id="PTHR37816:SF2">
    <property type="entry name" value="DNA TOPOLOGY MODULATION PROTEIN FLAR-RELATED PROTEIN"/>
    <property type="match status" value="1"/>
</dbReference>
<gene>
    <name evidence="1" type="ORF">BJ987_002579</name>
</gene>
<evidence type="ECO:0000313" key="2">
    <source>
        <dbReference type="Proteomes" id="UP001519325"/>
    </source>
</evidence>
<organism evidence="1 2">
    <name type="scientific">Nocardia goodfellowii</name>
    <dbReference type="NCBI Taxonomy" id="882446"/>
    <lineage>
        <taxon>Bacteria</taxon>
        <taxon>Bacillati</taxon>
        <taxon>Actinomycetota</taxon>
        <taxon>Actinomycetes</taxon>
        <taxon>Mycobacteriales</taxon>
        <taxon>Nocardiaceae</taxon>
        <taxon>Nocardia</taxon>
    </lineage>
</organism>
<sequence>MEDRLTLMHSVFLPRDAWILSGSIVGWGDSLINAFSGVVFLTIDPHVRLDRLVRREVLRYGNTIERGGINEAAHHDFLDWARGYDNAEFSGRSRTEHERWLAELHCPVLRLDSAAPTEQLISAVTEWIGCAAGSADHGS</sequence>
<accession>A0ABS4QDA9</accession>
<name>A0ABS4QDA9_9NOCA</name>
<dbReference type="PANTHER" id="PTHR37816">
    <property type="entry name" value="YALI0E33011P"/>
    <property type="match status" value="1"/>
</dbReference>
<keyword evidence="2" id="KW-1185">Reference proteome</keyword>
<dbReference type="InterPro" id="IPR052922">
    <property type="entry name" value="Cytidylate_Kinase-2"/>
</dbReference>
<evidence type="ECO:0000313" key="1">
    <source>
        <dbReference type="EMBL" id="MBP2189678.1"/>
    </source>
</evidence>
<dbReference type="EMBL" id="JAGGMR010000001">
    <property type="protein sequence ID" value="MBP2189678.1"/>
    <property type="molecule type" value="Genomic_DNA"/>
</dbReference>
<reference evidence="1 2" key="1">
    <citation type="submission" date="2021-03" db="EMBL/GenBank/DDBJ databases">
        <title>Sequencing the genomes of 1000 actinobacteria strains.</title>
        <authorList>
            <person name="Klenk H.-P."/>
        </authorList>
    </citation>
    <scope>NUCLEOTIDE SEQUENCE [LARGE SCALE GENOMIC DNA]</scope>
    <source>
        <strain evidence="1 2">DSM 45516</strain>
    </source>
</reference>
<comment type="caution">
    <text evidence="1">The sequence shown here is derived from an EMBL/GenBank/DDBJ whole genome shotgun (WGS) entry which is preliminary data.</text>
</comment>
<protein>
    <submittedName>
        <fullName evidence="1">Uncharacterized protein</fullName>
    </submittedName>
</protein>
<dbReference type="Proteomes" id="UP001519325">
    <property type="component" value="Unassembled WGS sequence"/>
</dbReference>